<gene>
    <name evidence="1" type="ORF">MDCFG202_LOCUS488308</name>
</gene>
<comment type="caution">
    <text evidence="1">The sequence shown here is derived from an EMBL/GenBank/DDBJ whole genome shotgun (WGS) entry which is preliminary data.</text>
</comment>
<dbReference type="Proteomes" id="UP000746612">
    <property type="component" value="Unassembled WGS sequence"/>
</dbReference>
<proteinExistence type="predicted"/>
<evidence type="ECO:0000313" key="1">
    <source>
        <dbReference type="EMBL" id="CAG2003288.1"/>
    </source>
</evidence>
<sequence length="181" mass="20247">MDPKRLRDLPWLSIVHAMLSDYWLEVPDPPISILANFLDYPHETRTLTYPTALNIFINQAFKLTVPTGVETRAIQDRTPKPRYSPAASLPTVSSLIVIDSPHAEAAHGQMTWITKMNAAPANLDIGAPKIGIGGIFHFLDHQEANDSWVFRQILGYIIKSIQEDDISSSDAHEFTSLDKNI</sequence>
<name>A0A9N8WWS1_GIBZA</name>
<evidence type="ECO:0000313" key="2">
    <source>
        <dbReference type="Proteomes" id="UP000746612"/>
    </source>
</evidence>
<dbReference type="EMBL" id="CAJPIJ010000174">
    <property type="protein sequence ID" value="CAG2003288.1"/>
    <property type="molecule type" value="Genomic_DNA"/>
</dbReference>
<dbReference type="AlphaFoldDB" id="A0A9N8WWS1"/>
<reference evidence="1" key="1">
    <citation type="submission" date="2021-03" db="EMBL/GenBank/DDBJ databases">
        <authorList>
            <person name="Alouane T."/>
            <person name="Langin T."/>
            <person name="Bonhomme L."/>
        </authorList>
    </citation>
    <scope>NUCLEOTIDE SEQUENCE</scope>
    <source>
        <strain evidence="1">MDC_Fg202</strain>
    </source>
</reference>
<accession>A0A9N8WWS1</accession>
<organism evidence="1 2">
    <name type="scientific">Gibberella zeae</name>
    <name type="common">Wheat head blight fungus</name>
    <name type="synonym">Fusarium graminearum</name>
    <dbReference type="NCBI Taxonomy" id="5518"/>
    <lineage>
        <taxon>Eukaryota</taxon>
        <taxon>Fungi</taxon>
        <taxon>Dikarya</taxon>
        <taxon>Ascomycota</taxon>
        <taxon>Pezizomycotina</taxon>
        <taxon>Sordariomycetes</taxon>
        <taxon>Hypocreomycetidae</taxon>
        <taxon>Hypocreales</taxon>
        <taxon>Nectriaceae</taxon>
        <taxon>Fusarium</taxon>
    </lineage>
</organism>
<protein>
    <submittedName>
        <fullName evidence="1">Uncharacterized protein</fullName>
    </submittedName>
</protein>